<dbReference type="KEGG" id="tdu:QJT80_14525"/>
<dbReference type="SFLD" id="SFLDS00029">
    <property type="entry name" value="Radical_SAM"/>
    <property type="match status" value="1"/>
</dbReference>
<evidence type="ECO:0000313" key="8">
    <source>
        <dbReference type="EMBL" id="WGZ90688.1"/>
    </source>
</evidence>
<dbReference type="InterPro" id="IPR051198">
    <property type="entry name" value="BchE-like"/>
</dbReference>
<keyword evidence="2" id="KW-0949">S-adenosyl-L-methionine</keyword>
<feature type="domain" description="Radical SAM core" evidence="7">
    <location>
        <begin position="159"/>
        <end position="389"/>
    </location>
</feature>
<dbReference type="EMBL" id="CP124755">
    <property type="protein sequence ID" value="WGZ90688.1"/>
    <property type="molecule type" value="Genomic_DNA"/>
</dbReference>
<evidence type="ECO:0000256" key="2">
    <source>
        <dbReference type="ARBA" id="ARBA00022691"/>
    </source>
</evidence>
<evidence type="ECO:0000256" key="4">
    <source>
        <dbReference type="ARBA" id="ARBA00023004"/>
    </source>
</evidence>
<gene>
    <name evidence="8" type="ORF">QJT80_14525</name>
</gene>
<dbReference type="CDD" id="cd01335">
    <property type="entry name" value="Radical_SAM"/>
    <property type="match status" value="1"/>
</dbReference>
<dbReference type="SMART" id="SM00729">
    <property type="entry name" value="Elp3"/>
    <property type="match status" value="1"/>
</dbReference>
<dbReference type="Proteomes" id="UP001300672">
    <property type="component" value="Chromosome"/>
</dbReference>
<comment type="cofactor">
    <cofactor evidence="1">
        <name>[4Fe-4S] cluster</name>
        <dbReference type="ChEBI" id="CHEBI:49883"/>
    </cofactor>
</comment>
<dbReference type="InterPro" id="IPR025288">
    <property type="entry name" value="DUF4080"/>
</dbReference>
<dbReference type="InterPro" id="IPR007197">
    <property type="entry name" value="rSAM"/>
</dbReference>
<accession>A0AA95H729</accession>
<dbReference type="SUPFAM" id="SSF52242">
    <property type="entry name" value="Cobalamin (vitamin B12)-binding domain"/>
    <property type="match status" value="1"/>
</dbReference>
<dbReference type="SFLD" id="SFLDG01082">
    <property type="entry name" value="B12-binding_domain_containing"/>
    <property type="match status" value="1"/>
</dbReference>
<dbReference type="InterPro" id="IPR006158">
    <property type="entry name" value="Cobalamin-bd"/>
</dbReference>
<evidence type="ECO:0000256" key="3">
    <source>
        <dbReference type="ARBA" id="ARBA00022723"/>
    </source>
</evidence>
<organism evidence="8">
    <name type="scientific">Candidatus Thiocaldithrix dubininis</name>
    <dbReference type="NCBI Taxonomy" id="3080823"/>
    <lineage>
        <taxon>Bacteria</taxon>
        <taxon>Pseudomonadati</taxon>
        <taxon>Pseudomonadota</taxon>
        <taxon>Gammaproteobacteria</taxon>
        <taxon>Thiotrichales</taxon>
        <taxon>Thiotrichaceae</taxon>
        <taxon>Candidatus Thiocaldithrix</taxon>
    </lineage>
</organism>
<dbReference type="GO" id="GO:0031419">
    <property type="term" value="F:cobalamin binding"/>
    <property type="evidence" value="ECO:0007669"/>
    <property type="project" value="InterPro"/>
</dbReference>
<dbReference type="InterPro" id="IPR006638">
    <property type="entry name" value="Elp3/MiaA/NifB-like_rSAM"/>
</dbReference>
<reference evidence="8" key="1">
    <citation type="journal article" date="2023" name="Int. J. Mol. Sci.">
        <title>Metagenomics Revealed a New Genus 'Candidatus Thiocaldithrix dubininis' gen. nov., sp. nov. and a New Species 'Candidatus Thiothrix putei' sp. nov. in the Family Thiotrichaceae, Some Members of Which Have Traits of Both Na+- and H+-Motive Energetics.</title>
        <authorList>
            <person name="Ravin N.V."/>
            <person name="Muntyan M.S."/>
            <person name="Smolyakov D.D."/>
            <person name="Rudenko T.S."/>
            <person name="Beletsky A.V."/>
            <person name="Mardanov A.V."/>
            <person name="Grabovich M.Y."/>
        </authorList>
    </citation>
    <scope>NUCLEOTIDE SEQUENCE</scope>
    <source>
        <strain evidence="8">GKL-01</strain>
    </source>
</reference>
<dbReference type="Gene3D" id="3.40.50.280">
    <property type="entry name" value="Cobalamin-binding domain"/>
    <property type="match status" value="1"/>
</dbReference>
<dbReference type="GO" id="GO:0046872">
    <property type="term" value="F:metal ion binding"/>
    <property type="evidence" value="ECO:0007669"/>
    <property type="project" value="UniProtKB-KW"/>
</dbReference>
<sequence length="503" mass="57891">MPKIVLATLNARYMHASLGLRYLYANLAALRVDSEMMEFTIAMRPLEIAEQILAKNPEIVGLAVYIWNITESEQLVELIKTLRPALKIVLGGPEVSYETERHKISHIADYVIKGAGEISFRRLCEQLLNHELPIEKFIQGEVAPLAQLSLPYDYYTEHDIQNRAIYVEASRGCPFKCEFCLSALDKTAYPFELSQFLQEMDKLWQRGLRQFKFVDRTFNLKIATTIAILDFFLQRLDAQTFLHFELIPDHLPDALKQRIKLFPAGALQFEIGIQTFNPEVQTLISRKQDNDKSAENIRWLVTESHAHLHTDLIFGLPGEDLASFAEGFNKLYALKPHEIQLGILKRLRGTPIVRHTEAFKMIYNPQPPYNILQTDCIDFNTMQAMNRFARFWDMIANSGRFNHSLGLLLADDPFARFWALSQYLYQHSQQTHQIALPRLFVLIHQAGLVQLQLPQAEFEAALIEDYALTGQKGKIPFLSQAENGQELTVRSVRNQRQLKHLQP</sequence>
<dbReference type="PANTHER" id="PTHR43409">
    <property type="entry name" value="ANAEROBIC MAGNESIUM-PROTOPORPHYRIN IX MONOMETHYL ESTER CYCLASE-RELATED"/>
    <property type="match status" value="1"/>
</dbReference>
<dbReference type="InterPro" id="IPR023404">
    <property type="entry name" value="rSAM_horseshoe"/>
</dbReference>
<dbReference type="InterPro" id="IPR036724">
    <property type="entry name" value="Cobalamin-bd_sf"/>
</dbReference>
<dbReference type="SUPFAM" id="SSF102114">
    <property type="entry name" value="Radical SAM enzymes"/>
    <property type="match status" value="1"/>
</dbReference>
<dbReference type="Pfam" id="PF02310">
    <property type="entry name" value="B12-binding"/>
    <property type="match status" value="1"/>
</dbReference>
<name>A0AA95H729_9GAMM</name>
<dbReference type="AlphaFoldDB" id="A0AA95H729"/>
<protein>
    <submittedName>
        <fullName evidence="8">DUF4080 domain-containing protein</fullName>
    </submittedName>
</protein>
<dbReference type="PROSITE" id="PS51918">
    <property type="entry name" value="RADICAL_SAM"/>
    <property type="match status" value="1"/>
</dbReference>
<reference evidence="8" key="2">
    <citation type="submission" date="2023-04" db="EMBL/GenBank/DDBJ databases">
        <authorList>
            <person name="Beletskiy A.V."/>
            <person name="Mardanov A.V."/>
            <person name="Ravin N.V."/>
        </authorList>
    </citation>
    <scope>NUCLEOTIDE SEQUENCE</scope>
    <source>
        <strain evidence="8">GKL-01</strain>
    </source>
</reference>
<dbReference type="GO" id="GO:0003824">
    <property type="term" value="F:catalytic activity"/>
    <property type="evidence" value="ECO:0007669"/>
    <property type="project" value="InterPro"/>
</dbReference>
<dbReference type="GO" id="GO:0005829">
    <property type="term" value="C:cytosol"/>
    <property type="evidence" value="ECO:0007669"/>
    <property type="project" value="TreeGrafter"/>
</dbReference>
<evidence type="ECO:0000256" key="1">
    <source>
        <dbReference type="ARBA" id="ARBA00001966"/>
    </source>
</evidence>
<dbReference type="InterPro" id="IPR058240">
    <property type="entry name" value="rSAM_sf"/>
</dbReference>
<dbReference type="PANTHER" id="PTHR43409:SF16">
    <property type="entry name" value="SLR0320 PROTEIN"/>
    <property type="match status" value="1"/>
</dbReference>
<dbReference type="Pfam" id="PF13311">
    <property type="entry name" value="DUF4080"/>
    <property type="match status" value="1"/>
</dbReference>
<dbReference type="Gene3D" id="3.80.30.20">
    <property type="entry name" value="tm_1862 like domain"/>
    <property type="match status" value="1"/>
</dbReference>
<dbReference type="GO" id="GO:0051536">
    <property type="term" value="F:iron-sulfur cluster binding"/>
    <property type="evidence" value="ECO:0007669"/>
    <property type="project" value="UniProtKB-KW"/>
</dbReference>
<evidence type="ECO:0000259" key="7">
    <source>
        <dbReference type="PROSITE" id="PS51918"/>
    </source>
</evidence>
<feature type="domain" description="B12-binding" evidence="6">
    <location>
        <begin position="1"/>
        <end position="134"/>
    </location>
</feature>
<proteinExistence type="predicted"/>
<dbReference type="PROSITE" id="PS51332">
    <property type="entry name" value="B12_BINDING"/>
    <property type="match status" value="1"/>
</dbReference>
<keyword evidence="4" id="KW-0408">Iron</keyword>
<keyword evidence="3" id="KW-0479">Metal-binding</keyword>
<dbReference type="Pfam" id="PF04055">
    <property type="entry name" value="Radical_SAM"/>
    <property type="match status" value="1"/>
</dbReference>
<keyword evidence="5" id="KW-0411">Iron-sulfur</keyword>
<dbReference type="CDD" id="cd02068">
    <property type="entry name" value="radical_SAM_B12_BD"/>
    <property type="match status" value="1"/>
</dbReference>
<evidence type="ECO:0000259" key="6">
    <source>
        <dbReference type="PROSITE" id="PS51332"/>
    </source>
</evidence>
<evidence type="ECO:0000256" key="5">
    <source>
        <dbReference type="ARBA" id="ARBA00023014"/>
    </source>
</evidence>